<protein>
    <submittedName>
        <fullName evidence="1">Uncharacterized protein</fullName>
    </submittedName>
</protein>
<dbReference type="KEGG" id="ntt:TAO_0187"/>
<keyword evidence="2" id="KW-1185">Reference proteome</keyword>
<organism evidence="1 2">
    <name type="scientific">Candidatus Nitrosoglobus terrae</name>
    <dbReference type="NCBI Taxonomy" id="1630141"/>
    <lineage>
        <taxon>Bacteria</taxon>
        <taxon>Pseudomonadati</taxon>
        <taxon>Pseudomonadota</taxon>
        <taxon>Gammaproteobacteria</taxon>
        <taxon>Chromatiales</taxon>
        <taxon>Chromatiaceae</taxon>
        <taxon>Candidatus Nitrosoglobus</taxon>
    </lineage>
</organism>
<proteinExistence type="predicted"/>
<dbReference type="Proteomes" id="UP000243679">
    <property type="component" value="Chromosome"/>
</dbReference>
<accession>A0A1Q2SKB7</accession>
<gene>
    <name evidence="1" type="ORF">TAO_0187</name>
</gene>
<dbReference type="RefSeq" id="WP_096526209.1">
    <property type="nucleotide sequence ID" value="NZ_AP014836.1"/>
</dbReference>
<dbReference type="EMBL" id="AP014836">
    <property type="protein sequence ID" value="BAW79557.1"/>
    <property type="molecule type" value="Genomic_DNA"/>
</dbReference>
<evidence type="ECO:0000313" key="1">
    <source>
        <dbReference type="EMBL" id="BAW79557.1"/>
    </source>
</evidence>
<dbReference type="AlphaFoldDB" id="A0A1Q2SKB7"/>
<evidence type="ECO:0000313" key="2">
    <source>
        <dbReference type="Proteomes" id="UP000243679"/>
    </source>
</evidence>
<reference evidence="1 2" key="1">
    <citation type="journal article" date="2017" name="ISME J.">
        <title>An acid-tolerant ammonia-oxidizing ?-proteobacterium from soil.</title>
        <authorList>
            <person name="Hayatsu M."/>
            <person name="Tago K."/>
            <person name="Uchiyama I."/>
            <person name="Toyoda A."/>
            <person name="Wang Y."/>
            <person name="Shimomura Y."/>
            <person name="Okubo T."/>
            <person name="Kurisu F."/>
            <person name="Hirono Y."/>
            <person name="Nonaka K."/>
            <person name="Akiyama H."/>
            <person name="Itoh T."/>
            <person name="Takami H."/>
        </authorList>
    </citation>
    <scope>NUCLEOTIDE SEQUENCE [LARGE SCALE GENOMIC DNA]</scope>
    <source>
        <strain evidence="1 2">TAO100</strain>
    </source>
</reference>
<name>A0A1Q2SKB7_9GAMM</name>
<sequence length="114" mass="12930">MIKGHWIAVINNNSNLSGFIALDTPELNQFVNDLKIGNTLRIKLNFPKIQKKNDIYLNYSLSGSGDAITRAVSLCERNRDPDKQYFEEQAIEKLTPDISEIPLKGEQSNIIFGY</sequence>